<protein>
    <submittedName>
        <fullName evidence="1">Uncharacterized protein</fullName>
    </submittedName>
</protein>
<evidence type="ECO:0000313" key="1">
    <source>
        <dbReference type="EMBL" id="EME44942.1"/>
    </source>
</evidence>
<proteinExistence type="predicted"/>
<dbReference type="HOGENOM" id="CLU_2196896_0_0_1"/>
<evidence type="ECO:0000313" key="2">
    <source>
        <dbReference type="Proteomes" id="UP000016933"/>
    </source>
</evidence>
<accession>N1PNG5</accession>
<dbReference type="AlphaFoldDB" id="N1PNG5"/>
<keyword evidence="2" id="KW-1185">Reference proteome</keyword>
<organism evidence="1 2">
    <name type="scientific">Dothistroma septosporum (strain NZE10 / CBS 128990)</name>
    <name type="common">Red band needle blight fungus</name>
    <name type="synonym">Mycosphaerella pini</name>
    <dbReference type="NCBI Taxonomy" id="675120"/>
    <lineage>
        <taxon>Eukaryota</taxon>
        <taxon>Fungi</taxon>
        <taxon>Dikarya</taxon>
        <taxon>Ascomycota</taxon>
        <taxon>Pezizomycotina</taxon>
        <taxon>Dothideomycetes</taxon>
        <taxon>Dothideomycetidae</taxon>
        <taxon>Mycosphaerellales</taxon>
        <taxon>Mycosphaerellaceae</taxon>
        <taxon>Dothistroma</taxon>
    </lineage>
</organism>
<reference evidence="1 2" key="2">
    <citation type="journal article" date="2012" name="PLoS Pathog.">
        <title>Diverse lifestyles and strategies of plant pathogenesis encoded in the genomes of eighteen Dothideomycetes fungi.</title>
        <authorList>
            <person name="Ohm R.A."/>
            <person name="Feau N."/>
            <person name="Henrissat B."/>
            <person name="Schoch C.L."/>
            <person name="Horwitz B.A."/>
            <person name="Barry K.W."/>
            <person name="Condon B.J."/>
            <person name="Copeland A.C."/>
            <person name="Dhillon B."/>
            <person name="Glaser F."/>
            <person name="Hesse C.N."/>
            <person name="Kosti I."/>
            <person name="LaButti K."/>
            <person name="Lindquist E.A."/>
            <person name="Lucas S."/>
            <person name="Salamov A.A."/>
            <person name="Bradshaw R.E."/>
            <person name="Ciuffetti L."/>
            <person name="Hamelin R.C."/>
            <person name="Kema G.H.J."/>
            <person name="Lawrence C."/>
            <person name="Scott J.A."/>
            <person name="Spatafora J.W."/>
            <person name="Turgeon B.G."/>
            <person name="de Wit P.J.G.M."/>
            <person name="Zhong S."/>
            <person name="Goodwin S.B."/>
            <person name="Grigoriev I.V."/>
        </authorList>
    </citation>
    <scope>NUCLEOTIDE SEQUENCE [LARGE SCALE GENOMIC DNA]</scope>
    <source>
        <strain evidence="2">NZE10 / CBS 128990</strain>
    </source>
</reference>
<gene>
    <name evidence="1" type="ORF">DOTSEDRAFT_23045</name>
</gene>
<dbReference type="OrthoDB" id="3645438at2759"/>
<name>N1PNG5_DOTSN</name>
<dbReference type="Proteomes" id="UP000016933">
    <property type="component" value="Unassembled WGS sequence"/>
</dbReference>
<sequence length="108" mass="11914">MANRITNPACKQRDAALEAAHAFLAAYGDLPASAFATAFDERNRRNKRAHLLGLPGELRNKIYHFALMSNPWIKVVATGPIQPPLLRVCRQTREEALPTTTPTTLSCS</sequence>
<reference evidence="2" key="1">
    <citation type="journal article" date="2012" name="PLoS Genet.">
        <title>The genomes of the fungal plant pathogens Cladosporium fulvum and Dothistroma septosporum reveal adaptation to different hosts and lifestyles but also signatures of common ancestry.</title>
        <authorList>
            <person name="de Wit P.J.G.M."/>
            <person name="van der Burgt A."/>
            <person name="Oekmen B."/>
            <person name="Stergiopoulos I."/>
            <person name="Abd-Elsalam K.A."/>
            <person name="Aerts A.L."/>
            <person name="Bahkali A.H."/>
            <person name="Beenen H.G."/>
            <person name="Chettri P."/>
            <person name="Cox M.P."/>
            <person name="Datema E."/>
            <person name="de Vries R.P."/>
            <person name="Dhillon B."/>
            <person name="Ganley A.R."/>
            <person name="Griffiths S.A."/>
            <person name="Guo Y."/>
            <person name="Hamelin R.C."/>
            <person name="Henrissat B."/>
            <person name="Kabir M.S."/>
            <person name="Jashni M.K."/>
            <person name="Kema G."/>
            <person name="Klaubauf S."/>
            <person name="Lapidus A."/>
            <person name="Levasseur A."/>
            <person name="Lindquist E."/>
            <person name="Mehrabi R."/>
            <person name="Ohm R.A."/>
            <person name="Owen T.J."/>
            <person name="Salamov A."/>
            <person name="Schwelm A."/>
            <person name="Schijlen E."/>
            <person name="Sun H."/>
            <person name="van den Burg H.A."/>
            <person name="van Ham R.C.H.J."/>
            <person name="Zhang S."/>
            <person name="Goodwin S.B."/>
            <person name="Grigoriev I.V."/>
            <person name="Collemare J."/>
            <person name="Bradshaw R.E."/>
        </authorList>
    </citation>
    <scope>NUCLEOTIDE SEQUENCE [LARGE SCALE GENOMIC DNA]</scope>
    <source>
        <strain evidence="2">NZE10 / CBS 128990</strain>
    </source>
</reference>
<dbReference type="EMBL" id="KB446538">
    <property type="protein sequence ID" value="EME44942.1"/>
    <property type="molecule type" value="Genomic_DNA"/>
</dbReference>